<dbReference type="AlphaFoldDB" id="A0A0L7R0N8"/>
<proteinExistence type="predicted"/>
<dbReference type="Proteomes" id="UP000053825">
    <property type="component" value="Unassembled WGS sequence"/>
</dbReference>
<organism evidence="1 2">
    <name type="scientific">Habropoda laboriosa</name>
    <dbReference type="NCBI Taxonomy" id="597456"/>
    <lineage>
        <taxon>Eukaryota</taxon>
        <taxon>Metazoa</taxon>
        <taxon>Ecdysozoa</taxon>
        <taxon>Arthropoda</taxon>
        <taxon>Hexapoda</taxon>
        <taxon>Insecta</taxon>
        <taxon>Pterygota</taxon>
        <taxon>Neoptera</taxon>
        <taxon>Endopterygota</taxon>
        <taxon>Hymenoptera</taxon>
        <taxon>Apocrita</taxon>
        <taxon>Aculeata</taxon>
        <taxon>Apoidea</taxon>
        <taxon>Anthophila</taxon>
        <taxon>Apidae</taxon>
        <taxon>Habropoda</taxon>
    </lineage>
</organism>
<evidence type="ECO:0000313" key="2">
    <source>
        <dbReference type="Proteomes" id="UP000053825"/>
    </source>
</evidence>
<name>A0A0L7R0N8_9HYME</name>
<keyword evidence="2" id="KW-1185">Reference proteome</keyword>
<protein>
    <submittedName>
        <fullName evidence="1">Uncharacterized protein</fullName>
    </submittedName>
</protein>
<sequence length="65" mass="7538">MQGLECQALLSIQEVGGGLHFIRLFITSSLYRLWNYIYMTIIRVRYLFAKEKVTVPPTSINLMLS</sequence>
<evidence type="ECO:0000313" key="1">
    <source>
        <dbReference type="EMBL" id="KOC64356.1"/>
    </source>
</evidence>
<dbReference type="EMBL" id="KQ414670">
    <property type="protein sequence ID" value="KOC64356.1"/>
    <property type="molecule type" value="Genomic_DNA"/>
</dbReference>
<reference evidence="1 2" key="1">
    <citation type="submission" date="2015-07" db="EMBL/GenBank/DDBJ databases">
        <title>The genome of Habropoda laboriosa.</title>
        <authorList>
            <person name="Pan H."/>
            <person name="Kapheim K."/>
        </authorList>
    </citation>
    <scope>NUCLEOTIDE SEQUENCE [LARGE SCALE GENOMIC DNA]</scope>
    <source>
        <strain evidence="1">0110345459</strain>
    </source>
</reference>
<accession>A0A0L7R0N8</accession>
<gene>
    <name evidence="1" type="ORF">WH47_01524</name>
</gene>